<keyword evidence="2" id="KW-1185">Reference proteome</keyword>
<gene>
    <name evidence="1" type="ORF">AFUS01_LOCUS22252</name>
</gene>
<reference evidence="1" key="1">
    <citation type="submission" date="2021-06" db="EMBL/GenBank/DDBJ databases">
        <authorList>
            <person name="Hodson N. C."/>
            <person name="Mongue J. A."/>
            <person name="Jaron S. K."/>
        </authorList>
    </citation>
    <scope>NUCLEOTIDE SEQUENCE</scope>
</reference>
<name>A0A8J2K6P2_9HEXA</name>
<evidence type="ECO:0000313" key="2">
    <source>
        <dbReference type="Proteomes" id="UP000708208"/>
    </source>
</evidence>
<organism evidence="1 2">
    <name type="scientific">Allacma fusca</name>
    <dbReference type="NCBI Taxonomy" id="39272"/>
    <lineage>
        <taxon>Eukaryota</taxon>
        <taxon>Metazoa</taxon>
        <taxon>Ecdysozoa</taxon>
        <taxon>Arthropoda</taxon>
        <taxon>Hexapoda</taxon>
        <taxon>Collembola</taxon>
        <taxon>Symphypleona</taxon>
        <taxon>Sminthuridae</taxon>
        <taxon>Allacma</taxon>
    </lineage>
</organism>
<dbReference type="Proteomes" id="UP000708208">
    <property type="component" value="Unassembled WGS sequence"/>
</dbReference>
<comment type="caution">
    <text evidence="1">The sequence shown here is derived from an EMBL/GenBank/DDBJ whole genome shotgun (WGS) entry which is preliminary data.</text>
</comment>
<sequence length="71" mass="8234">MPECKTRYCLLRNRARIPSGPIVTFVYILTFRVLRTLSTLYPLTRQSEGDFPFDKKYILPGSSTSIRFSTL</sequence>
<proteinExistence type="predicted"/>
<dbReference type="AlphaFoldDB" id="A0A8J2K6P2"/>
<evidence type="ECO:0000313" key="1">
    <source>
        <dbReference type="EMBL" id="CAG7733830.1"/>
    </source>
</evidence>
<protein>
    <submittedName>
        <fullName evidence="1">Uncharacterized protein</fullName>
    </submittedName>
</protein>
<dbReference type="EMBL" id="CAJVCH010257118">
    <property type="protein sequence ID" value="CAG7733830.1"/>
    <property type="molecule type" value="Genomic_DNA"/>
</dbReference>
<accession>A0A8J2K6P2</accession>